<dbReference type="EMBL" id="FNPB01000018">
    <property type="protein sequence ID" value="SDY48705.1"/>
    <property type="molecule type" value="Genomic_DNA"/>
</dbReference>
<evidence type="ECO:0000256" key="1">
    <source>
        <dbReference type="SAM" id="Phobius"/>
    </source>
</evidence>
<reference evidence="3" key="1">
    <citation type="submission" date="2016-10" db="EMBL/GenBank/DDBJ databases">
        <authorList>
            <person name="Varghese N."/>
            <person name="Submissions S."/>
        </authorList>
    </citation>
    <scope>NUCLEOTIDE SEQUENCE [LARGE SCALE GENOMIC DNA]</scope>
    <source>
        <strain evidence="3">CGMCC 1.10118</strain>
    </source>
</reference>
<gene>
    <name evidence="2" type="ORF">SAMN04487946_1188</name>
</gene>
<keyword evidence="3" id="KW-1185">Reference proteome</keyword>
<dbReference type="STRING" id="660517.SAMN04487946_1188"/>
<dbReference type="Proteomes" id="UP000199170">
    <property type="component" value="Unassembled WGS sequence"/>
</dbReference>
<evidence type="ECO:0000313" key="3">
    <source>
        <dbReference type="Proteomes" id="UP000199170"/>
    </source>
</evidence>
<proteinExistence type="predicted"/>
<keyword evidence="1" id="KW-1133">Transmembrane helix</keyword>
<accession>A0A1H3KA92</accession>
<dbReference type="OrthoDB" id="214459at2157"/>
<evidence type="ECO:0000313" key="2">
    <source>
        <dbReference type="EMBL" id="SDY48705.1"/>
    </source>
</evidence>
<feature type="transmembrane region" description="Helical" evidence="1">
    <location>
        <begin position="257"/>
        <end position="278"/>
    </location>
</feature>
<protein>
    <submittedName>
        <fullName evidence="2">Uncharacterized protein</fullName>
    </submittedName>
</protein>
<dbReference type="RefSeq" id="WP_089769505.1">
    <property type="nucleotide sequence ID" value="NZ_FNPB01000018.1"/>
</dbReference>
<name>A0A1H3KA92_9EURY</name>
<keyword evidence="1" id="KW-0472">Membrane</keyword>
<sequence>MQRRAAAIYVALFIVIGAASYSLIATAQAPHVEFQNPEYELAQGDQFQAGGQTYTVSSISTSEQGGDHGGAVTTVVEGELQYTNDSARYTATWENNTTQSYDGQEWRVLVEDAEEPTSLTLREELNETAILQDDPDASSEMVTQNGTQYVVLNDSELVAAAEYFPDPETRTYAQGDTLDYEGNSTTIDSVTTDAVTLAWNAPRTNTIGVSNHDNVTLDGQTYLAHFADESTLQLTQDFESYNQQTQEIDQYTLHKNGLWGVSILSFLTAVFMIGFAYLPSRY</sequence>
<keyword evidence="1" id="KW-0812">Transmembrane</keyword>
<dbReference type="AlphaFoldDB" id="A0A1H3KA92"/>
<organism evidence="2 3">
    <name type="scientific">Halobellus clavatus</name>
    <dbReference type="NCBI Taxonomy" id="660517"/>
    <lineage>
        <taxon>Archaea</taxon>
        <taxon>Methanobacteriati</taxon>
        <taxon>Methanobacteriota</taxon>
        <taxon>Stenosarchaea group</taxon>
        <taxon>Halobacteria</taxon>
        <taxon>Halobacteriales</taxon>
        <taxon>Haloferacaceae</taxon>
        <taxon>Halobellus</taxon>
    </lineage>
</organism>